<gene>
    <name evidence="2" type="ORF">K435DRAFT_792797</name>
</gene>
<evidence type="ECO:0000256" key="1">
    <source>
        <dbReference type="SAM" id="MobiDB-lite"/>
    </source>
</evidence>
<feature type="compositionally biased region" description="Acidic residues" evidence="1">
    <location>
        <begin position="214"/>
        <end position="224"/>
    </location>
</feature>
<dbReference type="AlphaFoldDB" id="A0A4S8MIB9"/>
<proteinExistence type="predicted"/>
<organism evidence="2 3">
    <name type="scientific">Dendrothele bispora (strain CBS 962.96)</name>
    <dbReference type="NCBI Taxonomy" id="1314807"/>
    <lineage>
        <taxon>Eukaryota</taxon>
        <taxon>Fungi</taxon>
        <taxon>Dikarya</taxon>
        <taxon>Basidiomycota</taxon>
        <taxon>Agaricomycotina</taxon>
        <taxon>Agaricomycetes</taxon>
        <taxon>Agaricomycetidae</taxon>
        <taxon>Agaricales</taxon>
        <taxon>Agaricales incertae sedis</taxon>
        <taxon>Dendrothele</taxon>
    </lineage>
</organism>
<keyword evidence="3" id="KW-1185">Reference proteome</keyword>
<dbReference type="Proteomes" id="UP000297245">
    <property type="component" value="Unassembled WGS sequence"/>
</dbReference>
<reference evidence="2 3" key="1">
    <citation type="journal article" date="2019" name="Nat. Ecol. Evol.">
        <title>Megaphylogeny resolves global patterns of mushroom evolution.</title>
        <authorList>
            <person name="Varga T."/>
            <person name="Krizsan K."/>
            <person name="Foldi C."/>
            <person name="Dima B."/>
            <person name="Sanchez-Garcia M."/>
            <person name="Sanchez-Ramirez S."/>
            <person name="Szollosi G.J."/>
            <person name="Szarkandi J.G."/>
            <person name="Papp V."/>
            <person name="Albert L."/>
            <person name="Andreopoulos W."/>
            <person name="Angelini C."/>
            <person name="Antonin V."/>
            <person name="Barry K.W."/>
            <person name="Bougher N.L."/>
            <person name="Buchanan P."/>
            <person name="Buyck B."/>
            <person name="Bense V."/>
            <person name="Catcheside P."/>
            <person name="Chovatia M."/>
            <person name="Cooper J."/>
            <person name="Damon W."/>
            <person name="Desjardin D."/>
            <person name="Finy P."/>
            <person name="Geml J."/>
            <person name="Haridas S."/>
            <person name="Hughes K."/>
            <person name="Justo A."/>
            <person name="Karasinski D."/>
            <person name="Kautmanova I."/>
            <person name="Kiss B."/>
            <person name="Kocsube S."/>
            <person name="Kotiranta H."/>
            <person name="LaButti K.M."/>
            <person name="Lechner B.E."/>
            <person name="Liimatainen K."/>
            <person name="Lipzen A."/>
            <person name="Lukacs Z."/>
            <person name="Mihaltcheva S."/>
            <person name="Morgado L.N."/>
            <person name="Niskanen T."/>
            <person name="Noordeloos M.E."/>
            <person name="Ohm R.A."/>
            <person name="Ortiz-Santana B."/>
            <person name="Ovrebo C."/>
            <person name="Racz N."/>
            <person name="Riley R."/>
            <person name="Savchenko A."/>
            <person name="Shiryaev A."/>
            <person name="Soop K."/>
            <person name="Spirin V."/>
            <person name="Szebenyi C."/>
            <person name="Tomsovsky M."/>
            <person name="Tulloss R.E."/>
            <person name="Uehling J."/>
            <person name="Grigoriev I.V."/>
            <person name="Vagvolgyi C."/>
            <person name="Papp T."/>
            <person name="Martin F.M."/>
            <person name="Miettinen O."/>
            <person name="Hibbett D.S."/>
            <person name="Nagy L.G."/>
        </authorList>
    </citation>
    <scope>NUCLEOTIDE SEQUENCE [LARGE SCALE GENOMIC DNA]</scope>
    <source>
        <strain evidence="2 3">CBS 962.96</strain>
    </source>
</reference>
<feature type="region of interest" description="Disordered" evidence="1">
    <location>
        <begin position="205"/>
        <end position="224"/>
    </location>
</feature>
<evidence type="ECO:0000313" key="2">
    <source>
        <dbReference type="EMBL" id="THV02129.1"/>
    </source>
</evidence>
<evidence type="ECO:0000313" key="3">
    <source>
        <dbReference type="Proteomes" id="UP000297245"/>
    </source>
</evidence>
<sequence length="224" mass="25738">MALLDDFWVHKCSKIEAAVTSTFYFKVVKDMNYIISLDPRIWQWLIHIMITDNKWQSLYRGWTVKGSFRAAKHVEKPLMNKTNAKSGIGMFQTPRESQNDRWERKHAALDMNANHLEKSVQRRLVVFNRQLNYTAFLLGAFYNSGQRQNSSASAAPKSQLLFYMIFSNTTTLFIPLRSPNHSTTSYHMRLSNETKVTIEDLEETAEGGVGFEDGSNDDQGVESV</sequence>
<dbReference type="EMBL" id="ML179080">
    <property type="protein sequence ID" value="THV02129.1"/>
    <property type="molecule type" value="Genomic_DNA"/>
</dbReference>
<accession>A0A4S8MIB9</accession>
<protein>
    <submittedName>
        <fullName evidence="2">Uncharacterized protein</fullName>
    </submittedName>
</protein>
<name>A0A4S8MIB9_DENBC</name>